<dbReference type="Proteomes" id="UP000016057">
    <property type="component" value="Unassembled WGS sequence"/>
</dbReference>
<organism evidence="6 7">
    <name type="scientific">Catellicoccus marimammalium M35/04/3</name>
    <dbReference type="NCBI Taxonomy" id="1234409"/>
    <lineage>
        <taxon>Bacteria</taxon>
        <taxon>Bacillati</taxon>
        <taxon>Bacillota</taxon>
        <taxon>Bacilli</taxon>
        <taxon>Lactobacillales</taxon>
        <taxon>Enterococcaceae</taxon>
        <taxon>Catellicoccus</taxon>
    </lineage>
</organism>
<evidence type="ECO:0000256" key="4">
    <source>
        <dbReference type="ARBA" id="ARBA00022903"/>
    </source>
</evidence>
<evidence type="ECO:0000256" key="5">
    <source>
        <dbReference type="ARBA" id="ARBA00023169"/>
    </source>
</evidence>
<comment type="caution">
    <text evidence="6">The sequence shown here is derived from an EMBL/GenBank/DDBJ whole genome shotgun (WGS) entry which is preliminary data.</text>
</comment>
<keyword evidence="4" id="KW-0972">Capsule biogenesis/degradation</keyword>
<keyword evidence="7" id="KW-1185">Reference proteome</keyword>
<dbReference type="eggNOG" id="COG0489">
    <property type="taxonomic scope" value="Bacteria"/>
</dbReference>
<dbReference type="Gene3D" id="3.40.50.300">
    <property type="entry name" value="P-loop containing nucleotide triphosphate hydrolases"/>
    <property type="match status" value="1"/>
</dbReference>
<dbReference type="InterPro" id="IPR005702">
    <property type="entry name" value="Wzc-like_C"/>
</dbReference>
<dbReference type="PANTHER" id="PTHR32309:SF13">
    <property type="entry name" value="FERRIC ENTEROBACTIN TRANSPORT PROTEIN FEPE"/>
    <property type="match status" value="1"/>
</dbReference>
<dbReference type="GO" id="GO:0004713">
    <property type="term" value="F:protein tyrosine kinase activity"/>
    <property type="evidence" value="ECO:0007669"/>
    <property type="project" value="TreeGrafter"/>
</dbReference>
<proteinExistence type="predicted"/>
<dbReference type="PANTHER" id="PTHR32309">
    <property type="entry name" value="TYROSINE-PROTEIN KINASE"/>
    <property type="match status" value="1"/>
</dbReference>
<dbReference type="Pfam" id="PF10609">
    <property type="entry name" value="ParA"/>
    <property type="match status" value="1"/>
</dbReference>
<evidence type="ECO:0000256" key="3">
    <source>
        <dbReference type="ARBA" id="ARBA00022840"/>
    </source>
</evidence>
<comment type="pathway">
    <text evidence="1">Capsule biogenesis; capsule polysaccharide biosynthesis.</text>
</comment>
<evidence type="ECO:0000256" key="1">
    <source>
        <dbReference type="ARBA" id="ARBA00005132"/>
    </source>
</evidence>
<dbReference type="OrthoDB" id="9794577at2"/>
<dbReference type="CDD" id="cd05387">
    <property type="entry name" value="BY-kinase"/>
    <property type="match status" value="1"/>
</dbReference>
<keyword evidence="2" id="KW-0547">Nucleotide-binding</keyword>
<dbReference type="AlphaFoldDB" id="K8ZNT9"/>
<dbReference type="InterPro" id="IPR033756">
    <property type="entry name" value="YlxH/NBP35"/>
</dbReference>
<keyword evidence="3" id="KW-0067">ATP-binding</keyword>
<name>K8ZNT9_9ENTE</name>
<dbReference type="SUPFAM" id="SSF52540">
    <property type="entry name" value="P-loop containing nucleoside triphosphate hydrolases"/>
    <property type="match status" value="1"/>
</dbReference>
<dbReference type="GO" id="GO:0005886">
    <property type="term" value="C:plasma membrane"/>
    <property type="evidence" value="ECO:0007669"/>
    <property type="project" value="TreeGrafter"/>
</dbReference>
<sequence>MSTIPPLVNNETEVASFRQLAENIDLNFEHKQIIAVTSSQKGEGKSTIAANLAFTYAKEGFQTLLIDANLTSPMQDTIFDLQNYKGVSTYLEEESPLLQRFTLPSGYIRTLDLLTSGPHLAKAQNYRQNLEQLLEEAKKYYRRIIIDTSALDVSDLSLEFIQESELTLFIARKKYSEQKEVQRAFKKLKRCDIPIAIVENEFKS</sequence>
<evidence type="ECO:0000313" key="7">
    <source>
        <dbReference type="Proteomes" id="UP000016057"/>
    </source>
</evidence>
<dbReference type="InterPro" id="IPR050445">
    <property type="entry name" value="Bact_polysacc_biosynth/exp"/>
</dbReference>
<gene>
    <name evidence="6" type="ORF">C683_0592</name>
</gene>
<dbReference type="GO" id="GO:0000271">
    <property type="term" value="P:polysaccharide biosynthetic process"/>
    <property type="evidence" value="ECO:0007669"/>
    <property type="project" value="UniProtKB-KW"/>
</dbReference>
<dbReference type="STRING" id="1234409.C683_0592"/>
<evidence type="ECO:0000256" key="2">
    <source>
        <dbReference type="ARBA" id="ARBA00022741"/>
    </source>
</evidence>
<keyword evidence="5" id="KW-0270">Exopolysaccharide synthesis</keyword>
<accession>K8ZNT9</accession>
<dbReference type="RefSeq" id="WP_009489862.1">
    <property type="nucleotide sequence ID" value="NZ_AMYT01000017.1"/>
</dbReference>
<dbReference type="GO" id="GO:0005524">
    <property type="term" value="F:ATP binding"/>
    <property type="evidence" value="ECO:0007669"/>
    <property type="project" value="UniProtKB-KW"/>
</dbReference>
<protein>
    <submittedName>
        <fullName evidence="6">Capsular polysaccharide biosynthesis protein</fullName>
    </submittedName>
</protein>
<reference evidence="6 7" key="1">
    <citation type="journal article" date="2013" name="Genome Announc.">
        <title>Draft Genome Sequence of Catellicoccus marimammalium, a Novel Species Commonly Found in Gull Feces.</title>
        <authorList>
            <person name="Weigand M.R."/>
            <person name="Ryu H."/>
            <person name="Bozcek L."/>
            <person name="Konstantinidis K.T."/>
            <person name="Santo Domingo J.W."/>
        </authorList>
    </citation>
    <scope>NUCLEOTIDE SEQUENCE [LARGE SCALE GENOMIC DNA]</scope>
    <source>
        <strain evidence="6 7">M35/04/3</strain>
    </source>
</reference>
<evidence type="ECO:0000313" key="6">
    <source>
        <dbReference type="EMBL" id="EKU27261.1"/>
    </source>
</evidence>
<dbReference type="InterPro" id="IPR027417">
    <property type="entry name" value="P-loop_NTPase"/>
</dbReference>
<dbReference type="EMBL" id="AMYT01000017">
    <property type="protein sequence ID" value="EKU27261.1"/>
    <property type="molecule type" value="Genomic_DNA"/>
</dbReference>